<dbReference type="EMBL" id="QEAS01000011">
    <property type="protein sequence ID" value="PWG79906.1"/>
    <property type="molecule type" value="Genomic_DNA"/>
</dbReference>
<sequence length="353" mass="40898">MPYNFDALLRYHVIDECLQNNRYGCTLDFLAEKCTEALIEKGGNPGRSTVSKRTIQYDISEMRGSSLGYKAPIMVRDGKYFYSDKDFRISNATITRTDIHNISAALKMLKTYRGTVFFRNLESLVERLEQKIITSRTARQVQAVLAFEHIPESTGVEWIIPLLDAILKKQVVSITYQPFGAKKHKKFPFHPCLLKEYRNRWYLLGMNNRHKCIQTLALDRIKDFEMLPDFEYDSRQLPDHDTYFKHTIGVSISYGSKPQEIVLKFNESKLPYIKTQSLHESQEIIAETLTSITIRLLLIQNYELESLIMSFADEVEVLQPPSLRKAILRRLRKAAIMSRRNALKSESQTKPGC</sequence>
<dbReference type="InterPro" id="IPR026881">
    <property type="entry name" value="WYL_dom"/>
</dbReference>
<evidence type="ECO:0000313" key="3">
    <source>
        <dbReference type="EMBL" id="PWG79906.1"/>
    </source>
</evidence>
<proteinExistence type="predicted"/>
<dbReference type="Proteomes" id="UP000245647">
    <property type="component" value="Unassembled WGS sequence"/>
</dbReference>
<organism evidence="3 4">
    <name type="scientific">Pararcticibacter amylolyticus</name>
    <dbReference type="NCBI Taxonomy" id="2173175"/>
    <lineage>
        <taxon>Bacteria</taxon>
        <taxon>Pseudomonadati</taxon>
        <taxon>Bacteroidota</taxon>
        <taxon>Sphingobacteriia</taxon>
        <taxon>Sphingobacteriales</taxon>
        <taxon>Sphingobacteriaceae</taxon>
        <taxon>Pararcticibacter</taxon>
    </lineage>
</organism>
<feature type="domain" description="WYL" evidence="1">
    <location>
        <begin position="162"/>
        <end position="226"/>
    </location>
</feature>
<dbReference type="Pfam" id="PF25583">
    <property type="entry name" value="WCX"/>
    <property type="match status" value="1"/>
</dbReference>
<reference evidence="3 4" key="1">
    <citation type="submission" date="2018-04" db="EMBL/GenBank/DDBJ databases">
        <title>Pedobacter chongqingensis sp. nov., isolated from a rottenly hemp rope.</title>
        <authorList>
            <person name="Cai Y."/>
        </authorList>
    </citation>
    <scope>NUCLEOTIDE SEQUENCE [LARGE SCALE GENOMIC DNA]</scope>
    <source>
        <strain evidence="3 4">FJ4-8</strain>
    </source>
</reference>
<accession>A0A2U2PEU4</accession>
<dbReference type="InterPro" id="IPR051534">
    <property type="entry name" value="CBASS_pafABC_assoc_protein"/>
</dbReference>
<evidence type="ECO:0000313" key="4">
    <source>
        <dbReference type="Proteomes" id="UP000245647"/>
    </source>
</evidence>
<dbReference type="InterPro" id="IPR057727">
    <property type="entry name" value="WCX_dom"/>
</dbReference>
<dbReference type="Pfam" id="PF13280">
    <property type="entry name" value="WYL"/>
    <property type="match status" value="1"/>
</dbReference>
<keyword evidence="4" id="KW-1185">Reference proteome</keyword>
<gene>
    <name evidence="3" type="ORF">DDR33_13970</name>
</gene>
<dbReference type="PROSITE" id="PS52050">
    <property type="entry name" value="WYL"/>
    <property type="match status" value="1"/>
</dbReference>
<dbReference type="OrthoDB" id="43316at2"/>
<dbReference type="AlphaFoldDB" id="A0A2U2PEU4"/>
<comment type="caution">
    <text evidence="3">The sequence shown here is derived from an EMBL/GenBank/DDBJ whole genome shotgun (WGS) entry which is preliminary data.</text>
</comment>
<dbReference type="RefSeq" id="WP_109416423.1">
    <property type="nucleotide sequence ID" value="NZ_QEAS01000011.1"/>
</dbReference>
<evidence type="ECO:0000259" key="1">
    <source>
        <dbReference type="Pfam" id="PF13280"/>
    </source>
</evidence>
<feature type="domain" description="WCX" evidence="2">
    <location>
        <begin position="258"/>
        <end position="335"/>
    </location>
</feature>
<dbReference type="PANTHER" id="PTHR34580:SF9">
    <property type="entry name" value="SLL5097 PROTEIN"/>
    <property type="match status" value="1"/>
</dbReference>
<protein>
    <submittedName>
        <fullName evidence="3">Uncharacterized protein</fullName>
    </submittedName>
</protein>
<dbReference type="PANTHER" id="PTHR34580">
    <property type="match status" value="1"/>
</dbReference>
<evidence type="ECO:0000259" key="2">
    <source>
        <dbReference type="Pfam" id="PF25583"/>
    </source>
</evidence>
<name>A0A2U2PEU4_9SPHI</name>